<protein>
    <submittedName>
        <fullName evidence="1">Uncharacterized protein</fullName>
    </submittedName>
</protein>
<organism evidence="1 2">
    <name type="scientific">Streptomyces bugieae</name>
    <dbReference type="NCBI Taxonomy" id="3098223"/>
    <lineage>
        <taxon>Bacteria</taxon>
        <taxon>Bacillati</taxon>
        <taxon>Actinomycetota</taxon>
        <taxon>Actinomycetes</taxon>
        <taxon>Kitasatosporales</taxon>
        <taxon>Streptomycetaceae</taxon>
        <taxon>Streptomyces</taxon>
    </lineage>
</organism>
<dbReference type="EMBL" id="JAZBJP010000002">
    <property type="protein sequence ID" value="MEE4419547.1"/>
    <property type="molecule type" value="Genomic_DNA"/>
</dbReference>
<accession>A0ABU7NKY9</accession>
<keyword evidence="2" id="KW-1185">Reference proteome</keyword>
<dbReference type="Proteomes" id="UP001307760">
    <property type="component" value="Unassembled WGS sequence"/>
</dbReference>
<name>A0ABU7NKY9_9ACTN</name>
<reference evidence="1 2" key="1">
    <citation type="submission" date="2023-12" db="EMBL/GenBank/DDBJ databases">
        <title>30 novel species of actinomycetes from the DSMZ collection.</title>
        <authorList>
            <person name="Nouioui I."/>
        </authorList>
    </citation>
    <scope>NUCLEOTIDE SEQUENCE [LARGE SCALE GENOMIC DNA]</scope>
    <source>
        <strain evidence="1 2">DSM 41528</strain>
    </source>
</reference>
<comment type="caution">
    <text evidence="1">The sequence shown here is derived from an EMBL/GenBank/DDBJ whole genome shotgun (WGS) entry which is preliminary data.</text>
</comment>
<evidence type="ECO:0000313" key="2">
    <source>
        <dbReference type="Proteomes" id="UP001307760"/>
    </source>
</evidence>
<sequence>MTEWEPTRRGVKAFLAQLDPEKTYYTIHTEYQPWGQERTWRPWRFDQKKPPLGGYWCGAVSAEGALRRFGPISDERPGKHIRPMFACDDDGLYATPEDVLKVLASRRAKAHR</sequence>
<gene>
    <name evidence="1" type="ORF">V2J85_09300</name>
</gene>
<proteinExistence type="predicted"/>
<dbReference type="RefSeq" id="WP_330821218.1">
    <property type="nucleotide sequence ID" value="NZ_JAZBJP010000002.1"/>
</dbReference>
<evidence type="ECO:0000313" key="1">
    <source>
        <dbReference type="EMBL" id="MEE4419547.1"/>
    </source>
</evidence>